<name>A0A4R0RQS2_9APHY</name>
<dbReference type="STRING" id="92696.A0A4R0RQS2"/>
<dbReference type="AlphaFoldDB" id="A0A4R0RQS2"/>
<feature type="region of interest" description="Disordered" evidence="1">
    <location>
        <begin position="181"/>
        <end position="212"/>
    </location>
</feature>
<dbReference type="Proteomes" id="UP000292702">
    <property type="component" value="Unassembled WGS sequence"/>
</dbReference>
<feature type="compositionally biased region" description="Acidic residues" evidence="1">
    <location>
        <begin position="196"/>
        <end position="206"/>
    </location>
</feature>
<reference evidence="2 3" key="1">
    <citation type="submission" date="2018-11" db="EMBL/GenBank/DDBJ databases">
        <title>Genome assembly of Steccherinum ochraceum LE-BIN_3174, the white-rot fungus of the Steccherinaceae family (The Residual Polyporoid clade, Polyporales, Basidiomycota).</title>
        <authorList>
            <person name="Fedorova T.V."/>
            <person name="Glazunova O.A."/>
            <person name="Landesman E.O."/>
            <person name="Moiseenko K.V."/>
            <person name="Psurtseva N.V."/>
            <person name="Savinova O.S."/>
            <person name="Shakhova N.V."/>
            <person name="Tyazhelova T.V."/>
            <person name="Vasina D.V."/>
        </authorList>
    </citation>
    <scope>NUCLEOTIDE SEQUENCE [LARGE SCALE GENOMIC DNA]</scope>
    <source>
        <strain evidence="2 3">LE-BIN_3174</strain>
    </source>
</reference>
<feature type="compositionally biased region" description="Polar residues" evidence="1">
    <location>
        <begin position="350"/>
        <end position="368"/>
    </location>
</feature>
<gene>
    <name evidence="2" type="ORF">EIP91_011728</name>
</gene>
<evidence type="ECO:0000313" key="3">
    <source>
        <dbReference type="Proteomes" id="UP000292702"/>
    </source>
</evidence>
<organism evidence="2 3">
    <name type="scientific">Steccherinum ochraceum</name>
    <dbReference type="NCBI Taxonomy" id="92696"/>
    <lineage>
        <taxon>Eukaryota</taxon>
        <taxon>Fungi</taxon>
        <taxon>Dikarya</taxon>
        <taxon>Basidiomycota</taxon>
        <taxon>Agaricomycotina</taxon>
        <taxon>Agaricomycetes</taxon>
        <taxon>Polyporales</taxon>
        <taxon>Steccherinaceae</taxon>
        <taxon>Steccherinum</taxon>
    </lineage>
</organism>
<accession>A0A4R0RQS2</accession>
<comment type="caution">
    <text evidence="2">The sequence shown here is derived from an EMBL/GenBank/DDBJ whole genome shotgun (WGS) entry which is preliminary data.</text>
</comment>
<protein>
    <submittedName>
        <fullName evidence="2">Uncharacterized protein</fullName>
    </submittedName>
</protein>
<feature type="compositionally biased region" description="Basic residues" evidence="1">
    <location>
        <begin position="334"/>
        <end position="349"/>
    </location>
</feature>
<evidence type="ECO:0000313" key="2">
    <source>
        <dbReference type="EMBL" id="TCD71250.1"/>
    </source>
</evidence>
<dbReference type="OrthoDB" id="2337158at2759"/>
<dbReference type="EMBL" id="RWJN01000008">
    <property type="protein sequence ID" value="TCD71250.1"/>
    <property type="molecule type" value="Genomic_DNA"/>
</dbReference>
<keyword evidence="3" id="KW-1185">Reference proteome</keyword>
<feature type="region of interest" description="Disordered" evidence="1">
    <location>
        <begin position="328"/>
        <end position="382"/>
    </location>
</feature>
<proteinExistence type="predicted"/>
<sequence>MSATDGLRTAQREMAANQRNLVDTCFEEGQYETGIYVLDSLRSPTVKPAATHIRQLLYLALYPPPDVVDTDANTAGPDGTLPASPSKLGAKHQRSALIPSEAASHAAVRLLEAFTATNSPDALTRSLPSYPTDATSHDHRWIDGDDEDSFIARQSQTVRAAKSCWELFREGFVKPYAADASAPVTNGRRRRQPAAEPDEDEEDDEYSQPSPVAPHAWPVLKWFIALLEKEESVPREDGEPRYSACLLAQIPSPRAAADRRWDASAALEVVIFCMNDENPHWRNLGVRLLTLLINLTATSHIELRTFLASPPALLFKLAFCKHILQGNSNTSAKPKPRPQTRAKPIRSKPKSPNGSTSNQPSADDSQTPALDGQGPASVASRYPRVSSADVLSLLDSATPRDPKSVVDTLRVQFELVLTFATIQSQADDQTRDTKWSQVLSSGELTASVERVFALSGRAAQSEQTKDVEMMKTILLTIANSDVDQA</sequence>
<evidence type="ECO:0000256" key="1">
    <source>
        <dbReference type="SAM" id="MobiDB-lite"/>
    </source>
</evidence>